<proteinExistence type="predicted"/>
<dbReference type="Proteomes" id="UP001056535">
    <property type="component" value="Chromosome"/>
</dbReference>
<dbReference type="RefSeq" id="WP_252620577.1">
    <property type="nucleotide sequence ID" value="NZ_CP099490.1"/>
</dbReference>
<protein>
    <submittedName>
        <fullName evidence="2">Uncharacterized protein</fullName>
    </submittedName>
</protein>
<dbReference type="EMBL" id="CP099490">
    <property type="protein sequence ID" value="USQ75981.1"/>
    <property type="molecule type" value="Genomic_DNA"/>
</dbReference>
<evidence type="ECO:0000313" key="2">
    <source>
        <dbReference type="EMBL" id="USQ75981.1"/>
    </source>
</evidence>
<keyword evidence="3" id="KW-1185">Reference proteome</keyword>
<accession>A0ABY4YHH6</accession>
<reference evidence="2" key="1">
    <citation type="submission" date="2022-06" db="EMBL/GenBank/DDBJ databases">
        <title>Ornithinimicrobium JY.X270.</title>
        <authorList>
            <person name="Huang Y."/>
        </authorList>
    </citation>
    <scope>NUCLEOTIDE SEQUENCE</scope>
    <source>
        <strain evidence="2">JY.X270</strain>
    </source>
</reference>
<feature type="region of interest" description="Disordered" evidence="1">
    <location>
        <begin position="94"/>
        <end position="123"/>
    </location>
</feature>
<evidence type="ECO:0000313" key="3">
    <source>
        <dbReference type="Proteomes" id="UP001056535"/>
    </source>
</evidence>
<name>A0ABY4YHH6_9MICO</name>
<organism evidence="2 3">
    <name type="scientific">Ornithinimicrobium cryptoxanthini</name>
    <dbReference type="NCBI Taxonomy" id="2934161"/>
    <lineage>
        <taxon>Bacteria</taxon>
        <taxon>Bacillati</taxon>
        <taxon>Actinomycetota</taxon>
        <taxon>Actinomycetes</taxon>
        <taxon>Micrococcales</taxon>
        <taxon>Ornithinimicrobiaceae</taxon>
        <taxon>Ornithinimicrobium</taxon>
    </lineage>
</organism>
<gene>
    <name evidence="2" type="ORF">NF557_15505</name>
</gene>
<sequence>MPQDRPDASSSDDELQTLLLHEVSCFPDVEVHLTPEQLREAINVLARDGQEALGIDDPIAAGWALFIIHLEELAETLRPDEHHIVWHDGALHRSVRADGPPTRGALPDPPKGGPEFQWTAARR</sequence>
<evidence type="ECO:0000256" key="1">
    <source>
        <dbReference type="SAM" id="MobiDB-lite"/>
    </source>
</evidence>